<dbReference type="EMBL" id="NIVC01001247">
    <property type="protein sequence ID" value="PAA70340.1"/>
    <property type="molecule type" value="Genomic_DNA"/>
</dbReference>
<name>A0A267FLH4_9PLAT</name>
<comment type="caution">
    <text evidence="4">The sequence shown here is derived from an EMBL/GenBank/DDBJ whole genome shotgun (WGS) entry which is preliminary data.</text>
</comment>
<keyword evidence="1" id="KW-0732">Signal</keyword>
<accession>A0A267FLH4</accession>
<evidence type="ECO:0000313" key="5">
    <source>
        <dbReference type="Proteomes" id="UP000215902"/>
    </source>
</evidence>
<gene>
    <name evidence="3" type="ORF">BOX15_Mlig002773g1</name>
    <name evidence="2" type="ORF">BOX15_Mlig002773g2</name>
    <name evidence="4" type="ORF">BOX15_Mlig002773g3</name>
</gene>
<dbReference type="Proteomes" id="UP000215902">
    <property type="component" value="Unassembled WGS sequence"/>
</dbReference>
<organism evidence="4 5">
    <name type="scientific">Macrostomum lignano</name>
    <dbReference type="NCBI Taxonomy" id="282301"/>
    <lineage>
        <taxon>Eukaryota</taxon>
        <taxon>Metazoa</taxon>
        <taxon>Spiralia</taxon>
        <taxon>Lophotrochozoa</taxon>
        <taxon>Platyhelminthes</taxon>
        <taxon>Rhabditophora</taxon>
        <taxon>Macrostomorpha</taxon>
        <taxon>Macrostomida</taxon>
        <taxon>Macrostomidae</taxon>
        <taxon>Macrostomum</taxon>
    </lineage>
</organism>
<protein>
    <submittedName>
        <fullName evidence="4">Uncharacterized protein</fullName>
    </submittedName>
</protein>
<evidence type="ECO:0000313" key="2">
    <source>
        <dbReference type="EMBL" id="PAA54450.1"/>
    </source>
</evidence>
<dbReference type="EMBL" id="NIVC01000988">
    <property type="protein sequence ID" value="PAA73889.1"/>
    <property type="molecule type" value="Genomic_DNA"/>
</dbReference>
<evidence type="ECO:0000313" key="3">
    <source>
        <dbReference type="EMBL" id="PAA70340.1"/>
    </source>
</evidence>
<reference evidence="4 5" key="1">
    <citation type="submission" date="2017-06" db="EMBL/GenBank/DDBJ databases">
        <title>A platform for efficient transgenesis in Macrostomum lignano, a flatworm model organism for stem cell research.</title>
        <authorList>
            <person name="Berezikov E."/>
        </authorList>
    </citation>
    <scope>NUCLEOTIDE SEQUENCE [LARGE SCALE GENOMIC DNA]</scope>
    <source>
        <strain evidence="4">DV1</strain>
        <tissue evidence="4">Whole organism</tissue>
    </source>
</reference>
<dbReference type="AlphaFoldDB" id="A0A267FLH4"/>
<feature type="signal peptide" evidence="1">
    <location>
        <begin position="1"/>
        <end position="17"/>
    </location>
</feature>
<dbReference type="EMBL" id="NIVC01002905">
    <property type="protein sequence ID" value="PAA54450.1"/>
    <property type="molecule type" value="Genomic_DNA"/>
</dbReference>
<keyword evidence="5" id="KW-1185">Reference proteome</keyword>
<evidence type="ECO:0000313" key="4">
    <source>
        <dbReference type="EMBL" id="PAA73889.1"/>
    </source>
</evidence>
<feature type="chain" id="PRO_5011916127" evidence="1">
    <location>
        <begin position="18"/>
        <end position="81"/>
    </location>
</feature>
<evidence type="ECO:0000256" key="1">
    <source>
        <dbReference type="SAM" id="SignalP"/>
    </source>
</evidence>
<proteinExistence type="predicted"/>
<sequence>MFRGASILLALVVVAAAMSTLCSVGSAAPASADFGQFGNFDGASRGDDQVDLMALRGLLERISRLQTVRKRGPELIIEKLT</sequence>